<reference evidence="3 4" key="1">
    <citation type="submission" date="2024-02" db="EMBL/GenBank/DDBJ databases">
        <title>Whole genome sequencing and characterization of Corynebacterium isolated from the ocular surface of dry eye disease sufferers.</title>
        <authorList>
            <person name="Naqvi M."/>
        </authorList>
    </citation>
    <scope>NUCLEOTIDE SEQUENCE [LARGE SCALE GENOMIC DNA]</scope>
    <source>
        <strain evidence="3 4">PCRF</strain>
    </source>
</reference>
<evidence type="ECO:0000256" key="1">
    <source>
        <dbReference type="SAM" id="Phobius"/>
    </source>
</evidence>
<feature type="transmembrane region" description="Helical" evidence="1">
    <location>
        <begin position="274"/>
        <end position="295"/>
    </location>
</feature>
<evidence type="ECO:0000259" key="2">
    <source>
        <dbReference type="Pfam" id="PF13473"/>
    </source>
</evidence>
<keyword evidence="1" id="KW-1133">Transmembrane helix</keyword>
<feature type="transmembrane region" description="Helical" evidence="1">
    <location>
        <begin position="307"/>
        <end position="329"/>
    </location>
</feature>
<feature type="transmembrane region" description="Helical" evidence="1">
    <location>
        <begin position="218"/>
        <end position="237"/>
    </location>
</feature>
<protein>
    <submittedName>
        <fullName evidence="3">Cupredoxin domain-containing protein</fullName>
    </submittedName>
</protein>
<feature type="transmembrane region" description="Helical" evidence="1">
    <location>
        <begin position="48"/>
        <end position="67"/>
    </location>
</feature>
<comment type="caution">
    <text evidence="3">The sequence shown here is derived from an EMBL/GenBank/DDBJ whole genome shotgun (WGS) entry which is preliminary data.</text>
</comment>
<sequence length="546" mass="56508">MGISPRAPRAQSGSWHRRASRPVTVWLVVLVLVGLAHSAIPDYRWVLIHTFTLGAVTNSIVVWSQHFTESFLDQRLDHAARPPQLRRIALLNLGVVGTLAGQVAAVTAVTHLGAGIVAAALLWHAWALCAQARRRRGAPLLPCVLGYVASALCLTGGAAIGAVLASSPEGATHDRLVQAHLILNLGGFLGLAASATLVVLFPALWGRSPRRAAPGAHPWVVLGLHLCGLGAAVPGALLGLPCVLLAGLALYTGGWLLACAPWSRIALSAGPKGATYGSVSVAAALAWLLGCLVWFCADVLRQGAHAAPPTTALLVGFGGQLLVGMMSYLLPVTMRVRSAWGLRETYRAGMLRVTLTNGGLALWLLADSSWLRVAASSLAVLGLAAFLPLMVRAVHAQVGGRGQATPLSDAPEVPHARGGTGQVALGLSLLTLVTALCGGLAGPGGTAPGSGPGGEPETRVSVRAGDMVFEPATVTVPRGHRLVIELRNEDSRAHDLKLTNGARSGRVTPGQEATVDAGIITADVPGWCTIAGHHSRGMNFDVLVED</sequence>
<dbReference type="EMBL" id="JBAHVJ010000012">
    <property type="protein sequence ID" value="MEJ4100808.1"/>
    <property type="molecule type" value="Genomic_DNA"/>
</dbReference>
<dbReference type="Proteomes" id="UP001359781">
    <property type="component" value="Unassembled WGS sequence"/>
</dbReference>
<evidence type="ECO:0000313" key="4">
    <source>
        <dbReference type="Proteomes" id="UP001359781"/>
    </source>
</evidence>
<dbReference type="InterPro" id="IPR008972">
    <property type="entry name" value="Cupredoxin"/>
</dbReference>
<feature type="transmembrane region" description="Helical" evidence="1">
    <location>
        <begin position="372"/>
        <end position="391"/>
    </location>
</feature>
<proteinExistence type="predicted"/>
<feature type="domain" description="EfeO-type cupredoxin-like" evidence="2">
    <location>
        <begin position="457"/>
        <end position="516"/>
    </location>
</feature>
<feature type="transmembrane region" description="Helical" evidence="1">
    <location>
        <begin position="185"/>
        <end position="206"/>
    </location>
</feature>
<gene>
    <name evidence="3" type="ORF">V5S96_10645</name>
</gene>
<feature type="transmembrane region" description="Helical" evidence="1">
    <location>
        <begin position="112"/>
        <end position="132"/>
    </location>
</feature>
<dbReference type="SUPFAM" id="SSF49503">
    <property type="entry name" value="Cupredoxins"/>
    <property type="match status" value="1"/>
</dbReference>
<feature type="transmembrane region" description="Helical" evidence="1">
    <location>
        <begin position="88"/>
        <end position="106"/>
    </location>
</feature>
<feature type="transmembrane region" description="Helical" evidence="1">
    <location>
        <begin position="349"/>
        <end position="366"/>
    </location>
</feature>
<keyword evidence="1" id="KW-0812">Transmembrane</keyword>
<organism evidence="3 4">
    <name type="scientific">Corynebacterium mastitidis</name>
    <dbReference type="NCBI Taxonomy" id="161890"/>
    <lineage>
        <taxon>Bacteria</taxon>
        <taxon>Bacillati</taxon>
        <taxon>Actinomycetota</taxon>
        <taxon>Actinomycetes</taxon>
        <taxon>Mycobacteriales</taxon>
        <taxon>Corynebacteriaceae</taxon>
        <taxon>Corynebacterium</taxon>
    </lineage>
</organism>
<keyword evidence="1" id="KW-0472">Membrane</keyword>
<evidence type="ECO:0000313" key="3">
    <source>
        <dbReference type="EMBL" id="MEJ4100808.1"/>
    </source>
</evidence>
<dbReference type="RefSeq" id="WP_337890984.1">
    <property type="nucleotide sequence ID" value="NZ_JBAHVI010000011.1"/>
</dbReference>
<feature type="transmembrane region" description="Helical" evidence="1">
    <location>
        <begin position="243"/>
        <end position="262"/>
    </location>
</feature>
<dbReference type="Gene3D" id="2.60.40.420">
    <property type="entry name" value="Cupredoxins - blue copper proteins"/>
    <property type="match status" value="1"/>
</dbReference>
<dbReference type="Pfam" id="PF13473">
    <property type="entry name" value="Cupredoxin_1"/>
    <property type="match status" value="1"/>
</dbReference>
<feature type="transmembrane region" description="Helical" evidence="1">
    <location>
        <begin position="144"/>
        <end position="165"/>
    </location>
</feature>
<dbReference type="InterPro" id="IPR028096">
    <property type="entry name" value="EfeO_Cupredoxin"/>
</dbReference>
<accession>A0ABU8P0K8</accession>
<keyword evidence="4" id="KW-1185">Reference proteome</keyword>
<name>A0ABU8P0K8_9CORY</name>